<keyword evidence="2" id="KW-0732">Signal</keyword>
<name>A0A7Z2JHX2_9BURK</name>
<gene>
    <name evidence="3" type="ORF">FAZ98_18785</name>
</gene>
<evidence type="ECO:0000256" key="1">
    <source>
        <dbReference type="ARBA" id="ARBA00009438"/>
    </source>
</evidence>
<dbReference type="PANTHER" id="PTHR30632">
    <property type="entry name" value="MOLYBDATE-BINDING PERIPLASMIC PROTEIN"/>
    <property type="match status" value="1"/>
</dbReference>
<dbReference type="InterPro" id="IPR050682">
    <property type="entry name" value="ModA/WtpA"/>
</dbReference>
<feature type="signal peptide" evidence="2">
    <location>
        <begin position="1"/>
        <end position="25"/>
    </location>
</feature>
<organism evidence="3 4">
    <name type="scientific">Paraburkholderia acidisoli</name>
    <dbReference type="NCBI Taxonomy" id="2571748"/>
    <lineage>
        <taxon>Bacteria</taxon>
        <taxon>Pseudomonadati</taxon>
        <taxon>Pseudomonadota</taxon>
        <taxon>Betaproteobacteria</taxon>
        <taxon>Burkholderiales</taxon>
        <taxon>Burkholderiaceae</taxon>
        <taxon>Paraburkholderia</taxon>
    </lineage>
</organism>
<evidence type="ECO:0000313" key="4">
    <source>
        <dbReference type="Proteomes" id="UP000433577"/>
    </source>
</evidence>
<proteinExistence type="inferred from homology"/>
<dbReference type="Gene3D" id="3.40.190.10">
    <property type="entry name" value="Periplasmic binding protein-like II"/>
    <property type="match status" value="3"/>
</dbReference>
<reference evidence="3 4" key="1">
    <citation type="submission" date="2019-12" db="EMBL/GenBank/DDBJ databases">
        <title>Paraburkholderia acidiphila 7Q-K02 sp. nov and Paraburkholderia acidisoli DHF22 sp. nov., two strains isolated from forest soil.</title>
        <authorList>
            <person name="Gao Z."/>
            <person name="Qiu L."/>
        </authorList>
    </citation>
    <scope>NUCLEOTIDE SEQUENCE [LARGE SCALE GENOMIC DNA]</scope>
    <source>
        <strain evidence="3 4">DHF22</strain>
    </source>
</reference>
<comment type="similarity">
    <text evidence="1">Belongs to the bacterial solute-binding protein 1 family. WtpA subfamily.</text>
</comment>
<dbReference type="GO" id="GO:0030973">
    <property type="term" value="F:molybdate ion binding"/>
    <property type="evidence" value="ECO:0007669"/>
    <property type="project" value="TreeGrafter"/>
</dbReference>
<dbReference type="Proteomes" id="UP000433577">
    <property type="component" value="Chromosome 2"/>
</dbReference>
<keyword evidence="4" id="KW-1185">Reference proteome</keyword>
<dbReference type="CDD" id="cd13540">
    <property type="entry name" value="PBP2_ModA_WtpA"/>
    <property type="match status" value="1"/>
</dbReference>
<dbReference type="SUPFAM" id="SSF53850">
    <property type="entry name" value="Periplasmic binding protein-like II"/>
    <property type="match status" value="1"/>
</dbReference>
<evidence type="ECO:0000256" key="2">
    <source>
        <dbReference type="SAM" id="SignalP"/>
    </source>
</evidence>
<sequence>MFIRKLLASVVVTAGVIGVSANAFADDNDVNVLYAGSLVNLMEKSVGPAFEKETGLHFKGYAAGSNKIANEVKGKLRRGDVFISASPKVNASLMGEANGNHVSWYVNFAESPLLIGYNPKSRFAGDFKTKKWDQVLQEPGIRLGRTDPKLDPKGAFTVELMTKAAQAYNQPDLVQKVLGAPENPEQVLPEETLVGRLQSGQLDAGFFYSTETSDLKIPAIHPAPELKIKANYTLTILNDAPNNAGAARFVNFLLSAEGRKLLAQHGVDVTRPSVNGQASAIPPSVQAVVDAAQQ</sequence>
<dbReference type="PANTHER" id="PTHR30632:SF16">
    <property type="entry name" value="MOLYBDATE_TUNGSTATE-BINDING PROTEIN WTPA"/>
    <property type="match status" value="1"/>
</dbReference>
<accession>A0A7Z2JHX2</accession>
<dbReference type="EMBL" id="CP046914">
    <property type="protein sequence ID" value="QGZ63804.1"/>
    <property type="molecule type" value="Genomic_DNA"/>
</dbReference>
<dbReference type="AlphaFoldDB" id="A0A7Z2JHX2"/>
<dbReference type="KEGG" id="pacs:FAZ98_18785"/>
<dbReference type="OrthoDB" id="9785015at2"/>
<dbReference type="Pfam" id="PF13531">
    <property type="entry name" value="SBP_bac_11"/>
    <property type="match status" value="1"/>
</dbReference>
<feature type="chain" id="PRO_5031518251" evidence="2">
    <location>
        <begin position="26"/>
        <end position="294"/>
    </location>
</feature>
<dbReference type="RefSeq" id="WP_158952793.1">
    <property type="nucleotide sequence ID" value="NZ_CP046914.1"/>
</dbReference>
<evidence type="ECO:0000313" key="3">
    <source>
        <dbReference type="EMBL" id="QGZ63804.1"/>
    </source>
</evidence>
<dbReference type="GO" id="GO:0015689">
    <property type="term" value="P:molybdate ion transport"/>
    <property type="evidence" value="ECO:0007669"/>
    <property type="project" value="TreeGrafter"/>
</dbReference>
<protein>
    <submittedName>
        <fullName evidence="3">Extracellular solute-binding protein</fullName>
    </submittedName>
</protein>